<dbReference type="AlphaFoldDB" id="A0A2H3JQM5"/>
<evidence type="ECO:0000256" key="4">
    <source>
        <dbReference type="ARBA" id="ARBA00022840"/>
    </source>
</evidence>
<sequence length="1235" mass="134934">MLAPTPTPDYVSFRATQRDSSVSPYRGLPQTPPRPTSHLLAHGSPVFTPSPLRRSDLPSADLMDMDDVFQSPADPLPSTSHLRWDQLGSGPHISWDDGDGEEPFLVPSSSKHHLAPPTSPLFARTPLRTSHTSTPAAGMPDRPVLTNKHLSTLHSSRTARNARTKGRPPPRLFTPAANNRVLTPLSAVSVSVEDQEDSPVVSFDRLAPLPPPQFHPRTPSPVIEADAHLTRQAGTMTLLKMPSMCGLDTSFDSGAEDDEEDQRDRQRLLLGEGPKADPISTAAKGKHRVTPAKSPALELFIRNGQATEEEVAEAHSPGGHVTKRRARARPVSSELLQHMQDTPALLRNKVQAAILDSPIRSVRPVNLPYSRLRSGLRSRPLRRSESSSTISSVESPIPPLRLTHAALARINTESEFDEKTPLSRVTSASSISLFFGPSIPQPHLIAPAKPGVAPNLAASPSSAGDAVAFREAINSASTAGHRDGSSSDTAAPRRVQDDDPDSSLESSPRSRKRTDSFDEELYNDCLDTSFIRNLAKDLPSPKKKQKRVSPSPLPKKFRPRDSGIAFELSDDEGRALGGDLFMPIMPRASTSVSTVNSGDDDRALVTPSFAPSAASGWPTAQADVMDQDESTDEMNEFILRTLAANAGKHVPGDDEPKKAPGTPVKVKMVQRPWQTAMATKIGFREFDGSAQRGGKKAKGKPRKSLPAAFAGFGKENRSFWKKSGVAVDAEADAVEGDDMSPSMRKASRYEGLGLGRPSGMLWRNPEKEDKQSWLVRRSSSGNCSSGSETASSIAETPTRSNGNDWQLPPVRPLLQDSPLKKSVNFSANQAASGSGASTKTNSRPSSRLRRPSIPSRAQPTPIRPALITRPKTHGHPSRLGHGKSSPPRRTGLRARFSLASSDERPGRFEREFVEVDELGTGEFGKVMKVRYKDGIPIARGKEGECYAIKKSKRFEGAKHRLRLREEVDVLAHLTRAGGHPNVLAYIDSWEEDETLFIRTELCANGNFAHFLVTYGRKYPRLDEGRVWRILAELSAGLNYIHKHGVLHLDLKPDNIFISQSGRLKIGDFGMASLWPRPPPPPGFSAKAIFEREGDKLYLAPEVLQGRYSTAVDVFSLGMTILETATNVVIPDQGEGWHRLRQEDFSQVDSNLTSLSGELRKLIKSMMRTDPDLRIGADVVASHPVVSRARAAMESVRASQGDVFAASPLYSDGRVFLHDIMRSREWDHDSDMDAGY</sequence>
<evidence type="ECO:0000256" key="3">
    <source>
        <dbReference type="ARBA" id="ARBA00022777"/>
    </source>
</evidence>
<keyword evidence="2 6" id="KW-0547">Nucleotide-binding</keyword>
<feature type="compositionally biased region" description="Basic residues" evidence="7">
    <location>
        <begin position="870"/>
        <end position="881"/>
    </location>
</feature>
<feature type="binding site" evidence="6">
    <location>
        <position position="950"/>
    </location>
    <ligand>
        <name>ATP</name>
        <dbReference type="ChEBI" id="CHEBI:30616"/>
    </ligand>
</feature>
<dbReference type="PANTHER" id="PTHR11042">
    <property type="entry name" value="EUKARYOTIC TRANSLATION INITIATION FACTOR 2-ALPHA KINASE EIF2-ALPHA KINASE -RELATED"/>
    <property type="match status" value="1"/>
</dbReference>
<evidence type="ECO:0000313" key="10">
    <source>
        <dbReference type="Proteomes" id="UP000218811"/>
    </source>
</evidence>
<evidence type="ECO:0000256" key="1">
    <source>
        <dbReference type="ARBA" id="ARBA00022679"/>
    </source>
</evidence>
<feature type="compositionally biased region" description="Polar residues" evidence="7">
    <location>
        <begin position="14"/>
        <end position="23"/>
    </location>
</feature>
<dbReference type="InterPro" id="IPR008271">
    <property type="entry name" value="Ser/Thr_kinase_AS"/>
</dbReference>
<dbReference type="Pfam" id="PF00069">
    <property type="entry name" value="Pkinase"/>
    <property type="match status" value="1"/>
</dbReference>
<evidence type="ECO:0000313" key="9">
    <source>
        <dbReference type="EMBL" id="PCH43815.1"/>
    </source>
</evidence>
<feature type="domain" description="Protein kinase" evidence="8">
    <location>
        <begin position="912"/>
        <end position="1185"/>
    </location>
</feature>
<evidence type="ECO:0000256" key="2">
    <source>
        <dbReference type="ARBA" id="ARBA00022741"/>
    </source>
</evidence>
<proteinExistence type="inferred from homology"/>
<reference evidence="9 10" key="1">
    <citation type="journal article" date="2012" name="Science">
        <title>The Paleozoic origin of enzymatic lignin decomposition reconstructed from 31 fungal genomes.</title>
        <authorList>
            <person name="Floudas D."/>
            <person name="Binder M."/>
            <person name="Riley R."/>
            <person name="Barry K."/>
            <person name="Blanchette R.A."/>
            <person name="Henrissat B."/>
            <person name="Martinez A.T."/>
            <person name="Otillar R."/>
            <person name="Spatafora J.W."/>
            <person name="Yadav J.S."/>
            <person name="Aerts A."/>
            <person name="Benoit I."/>
            <person name="Boyd A."/>
            <person name="Carlson A."/>
            <person name="Copeland A."/>
            <person name="Coutinho P.M."/>
            <person name="de Vries R.P."/>
            <person name="Ferreira P."/>
            <person name="Findley K."/>
            <person name="Foster B."/>
            <person name="Gaskell J."/>
            <person name="Glotzer D."/>
            <person name="Gorecki P."/>
            <person name="Heitman J."/>
            <person name="Hesse C."/>
            <person name="Hori C."/>
            <person name="Igarashi K."/>
            <person name="Jurgens J.A."/>
            <person name="Kallen N."/>
            <person name="Kersten P."/>
            <person name="Kohler A."/>
            <person name="Kuees U."/>
            <person name="Kumar T.K.A."/>
            <person name="Kuo A."/>
            <person name="LaButti K."/>
            <person name="Larrondo L.F."/>
            <person name="Lindquist E."/>
            <person name="Ling A."/>
            <person name="Lombard V."/>
            <person name="Lucas S."/>
            <person name="Lundell T."/>
            <person name="Martin R."/>
            <person name="McLaughlin D.J."/>
            <person name="Morgenstern I."/>
            <person name="Morin E."/>
            <person name="Murat C."/>
            <person name="Nagy L.G."/>
            <person name="Nolan M."/>
            <person name="Ohm R.A."/>
            <person name="Patyshakuliyeva A."/>
            <person name="Rokas A."/>
            <person name="Ruiz-Duenas F.J."/>
            <person name="Sabat G."/>
            <person name="Salamov A."/>
            <person name="Samejima M."/>
            <person name="Schmutz J."/>
            <person name="Slot J.C."/>
            <person name="St John F."/>
            <person name="Stenlid J."/>
            <person name="Sun H."/>
            <person name="Sun S."/>
            <person name="Syed K."/>
            <person name="Tsang A."/>
            <person name="Wiebenga A."/>
            <person name="Young D."/>
            <person name="Pisabarro A."/>
            <person name="Eastwood D.C."/>
            <person name="Martin F."/>
            <person name="Cullen D."/>
            <person name="Grigoriev I.V."/>
            <person name="Hibbett D.S."/>
        </authorList>
    </citation>
    <scope>NUCLEOTIDE SEQUENCE [LARGE SCALE GENOMIC DNA]</scope>
    <source>
        <strain evidence="9 10">MD-104</strain>
    </source>
</reference>
<dbReference type="GO" id="GO:0005737">
    <property type="term" value="C:cytoplasm"/>
    <property type="evidence" value="ECO:0007669"/>
    <property type="project" value="TreeGrafter"/>
</dbReference>
<name>A0A2H3JQM5_WOLCO</name>
<evidence type="ECO:0000256" key="7">
    <source>
        <dbReference type="SAM" id="MobiDB-lite"/>
    </source>
</evidence>
<dbReference type="GO" id="GO:0110031">
    <property type="term" value="P:negative regulation of G2/MI transition of meiotic cell cycle"/>
    <property type="evidence" value="ECO:0007669"/>
    <property type="project" value="TreeGrafter"/>
</dbReference>
<dbReference type="Proteomes" id="UP000218811">
    <property type="component" value="Unassembled WGS sequence"/>
</dbReference>
<comment type="similarity">
    <text evidence="5">Belongs to the protein kinase superfamily. Ser/Thr protein kinase family. GCN2 subfamily.</text>
</comment>
<dbReference type="PROSITE" id="PS00107">
    <property type="entry name" value="PROTEIN_KINASE_ATP"/>
    <property type="match status" value="1"/>
</dbReference>
<dbReference type="InterPro" id="IPR000719">
    <property type="entry name" value="Prot_kinase_dom"/>
</dbReference>
<evidence type="ECO:0000259" key="8">
    <source>
        <dbReference type="PROSITE" id="PS50011"/>
    </source>
</evidence>
<feature type="compositionally biased region" description="Low complexity" evidence="7">
    <location>
        <begin position="778"/>
        <end position="792"/>
    </location>
</feature>
<dbReference type="SUPFAM" id="SSF56112">
    <property type="entry name" value="Protein kinase-like (PK-like)"/>
    <property type="match status" value="1"/>
</dbReference>
<dbReference type="PANTHER" id="PTHR11042:SF190">
    <property type="entry name" value="MITOSIS INHIBITOR PROTEIN KINASE MIK1"/>
    <property type="match status" value="1"/>
</dbReference>
<feature type="region of interest" description="Disordered" evidence="7">
    <location>
        <begin position="269"/>
        <end position="293"/>
    </location>
</feature>
<evidence type="ECO:0000256" key="6">
    <source>
        <dbReference type="PROSITE-ProRule" id="PRU10141"/>
    </source>
</evidence>
<feature type="region of interest" description="Disordered" evidence="7">
    <location>
        <begin position="476"/>
        <end position="516"/>
    </location>
</feature>
<dbReference type="InterPro" id="IPR017441">
    <property type="entry name" value="Protein_kinase_ATP_BS"/>
</dbReference>
<dbReference type="EMBL" id="KB468146">
    <property type="protein sequence ID" value="PCH43815.1"/>
    <property type="molecule type" value="Genomic_DNA"/>
</dbReference>
<keyword evidence="4 6" id="KW-0067">ATP-binding</keyword>
<feature type="compositionally biased region" description="Polar residues" evidence="7">
    <location>
        <begin position="148"/>
        <end position="159"/>
    </location>
</feature>
<dbReference type="InterPro" id="IPR011009">
    <property type="entry name" value="Kinase-like_dom_sf"/>
</dbReference>
<keyword evidence="10" id="KW-1185">Reference proteome</keyword>
<keyword evidence="1" id="KW-0808">Transferase</keyword>
<dbReference type="GO" id="GO:0005524">
    <property type="term" value="F:ATP binding"/>
    <property type="evidence" value="ECO:0007669"/>
    <property type="project" value="UniProtKB-UniRule"/>
</dbReference>
<dbReference type="OMA" id="WQSAVAH"/>
<protein>
    <recommendedName>
        <fullName evidence="8">Protein kinase domain-containing protein</fullName>
    </recommendedName>
</protein>
<dbReference type="PROSITE" id="PS50011">
    <property type="entry name" value="PROTEIN_KINASE_DOM"/>
    <property type="match status" value="1"/>
</dbReference>
<dbReference type="STRING" id="742152.A0A2H3JQM5"/>
<dbReference type="Gene3D" id="3.30.200.20">
    <property type="entry name" value="Phosphorylase Kinase, domain 1"/>
    <property type="match status" value="1"/>
</dbReference>
<feature type="region of interest" description="Disordered" evidence="7">
    <location>
        <begin position="735"/>
        <end position="890"/>
    </location>
</feature>
<dbReference type="PROSITE" id="PS00108">
    <property type="entry name" value="PROTEIN_KINASE_ST"/>
    <property type="match status" value="1"/>
</dbReference>
<dbReference type="GO" id="GO:0005634">
    <property type="term" value="C:nucleus"/>
    <property type="evidence" value="ECO:0007669"/>
    <property type="project" value="TreeGrafter"/>
</dbReference>
<dbReference type="InterPro" id="IPR050339">
    <property type="entry name" value="CC_SR_Kinase"/>
</dbReference>
<dbReference type="GO" id="GO:0004713">
    <property type="term" value="F:protein tyrosine kinase activity"/>
    <property type="evidence" value="ECO:0007669"/>
    <property type="project" value="TreeGrafter"/>
</dbReference>
<dbReference type="SMART" id="SM00220">
    <property type="entry name" value="S_TKc"/>
    <property type="match status" value="1"/>
</dbReference>
<feature type="compositionally biased region" description="Polar residues" evidence="7">
    <location>
        <begin position="793"/>
        <end position="804"/>
    </location>
</feature>
<feature type="region of interest" description="Disordered" evidence="7">
    <location>
        <begin position="536"/>
        <end position="562"/>
    </location>
</feature>
<gene>
    <name evidence="9" type="ORF">WOLCODRAFT_138608</name>
</gene>
<organism evidence="9 10">
    <name type="scientific">Wolfiporia cocos (strain MD-104)</name>
    <name type="common">Brown rot fungus</name>
    <dbReference type="NCBI Taxonomy" id="742152"/>
    <lineage>
        <taxon>Eukaryota</taxon>
        <taxon>Fungi</taxon>
        <taxon>Dikarya</taxon>
        <taxon>Basidiomycota</taxon>
        <taxon>Agaricomycotina</taxon>
        <taxon>Agaricomycetes</taxon>
        <taxon>Polyporales</taxon>
        <taxon>Phaeolaceae</taxon>
        <taxon>Wolfiporia</taxon>
    </lineage>
</organism>
<dbReference type="Gene3D" id="1.10.510.10">
    <property type="entry name" value="Transferase(Phosphotransferase) domain 1"/>
    <property type="match status" value="1"/>
</dbReference>
<evidence type="ECO:0000256" key="5">
    <source>
        <dbReference type="ARBA" id="ARBA00037982"/>
    </source>
</evidence>
<dbReference type="OrthoDB" id="5337378at2759"/>
<feature type="region of interest" description="Disordered" evidence="7">
    <location>
        <begin position="1"/>
        <end position="176"/>
    </location>
</feature>
<feature type="compositionally biased region" description="Low complexity" evidence="7">
    <location>
        <begin position="826"/>
        <end position="856"/>
    </location>
</feature>
<keyword evidence="3" id="KW-0418">Kinase</keyword>
<accession>A0A2H3JQM5</accession>